<gene>
    <name evidence="2" type="ORF">TTEB3V08_LOCUS2546</name>
</gene>
<accession>A0A7R9ID87</accession>
<protein>
    <submittedName>
        <fullName evidence="2">Uncharacterized protein</fullName>
    </submittedName>
</protein>
<reference evidence="2" key="1">
    <citation type="submission" date="2020-11" db="EMBL/GenBank/DDBJ databases">
        <authorList>
            <person name="Tran Van P."/>
        </authorList>
    </citation>
    <scope>NUCLEOTIDE SEQUENCE</scope>
</reference>
<sequence>MLNYQLTLAVVETHLMDLCKETKDATYISLDISRLTALDYVLPNAAALRRIETKTLVALLGSHLTASLLGLSQGNDDNTQYSTKPDNRDGSFGYTRRIVGPGSNIASVGRLKVLFLGPVDRSLVTLALDKEKPPPVHLTEIRNSISPSSVVEINTTRALANYATEAVLRSLALFYREVDTAHAPELNAGALLSDHVVFPTPRIIALLTQCAGCPTSRNTLFCFGYEPRQQKIGLGIQANGCKTEDFFFPFKQLIISPHETELTSFQSHCFTENLEAPGFETGPLDLNPGTLTTRPQSWVRPGEITLCQVSSSTVAEHLNSMVLVGVWKCRFSAWSRRPSVLSLLYVVVPFTVSLLSLKLKERERAQEQEDEREKRKIERKQQGVTHETNRPHSRGSVNFKGGSVPAFVSEREWKAVKVYKTSISTQLTWGWRCQMAALRDVKVDAVCKPTQASPPLPPLDTNDGANVAK</sequence>
<proteinExistence type="predicted"/>
<dbReference type="AlphaFoldDB" id="A0A7R9ID87"/>
<evidence type="ECO:0000256" key="1">
    <source>
        <dbReference type="SAM" id="MobiDB-lite"/>
    </source>
</evidence>
<dbReference type="EMBL" id="OE000605">
    <property type="protein sequence ID" value="CAD7454442.1"/>
    <property type="molecule type" value="Genomic_DNA"/>
</dbReference>
<feature type="region of interest" description="Disordered" evidence="1">
    <location>
        <begin position="363"/>
        <end position="398"/>
    </location>
</feature>
<feature type="compositionally biased region" description="Basic and acidic residues" evidence="1">
    <location>
        <begin position="363"/>
        <end position="381"/>
    </location>
</feature>
<organism evidence="2">
    <name type="scientific">Timema tahoe</name>
    <dbReference type="NCBI Taxonomy" id="61484"/>
    <lineage>
        <taxon>Eukaryota</taxon>
        <taxon>Metazoa</taxon>
        <taxon>Ecdysozoa</taxon>
        <taxon>Arthropoda</taxon>
        <taxon>Hexapoda</taxon>
        <taxon>Insecta</taxon>
        <taxon>Pterygota</taxon>
        <taxon>Neoptera</taxon>
        <taxon>Polyneoptera</taxon>
        <taxon>Phasmatodea</taxon>
        <taxon>Timematodea</taxon>
        <taxon>Timematoidea</taxon>
        <taxon>Timematidae</taxon>
        <taxon>Timema</taxon>
    </lineage>
</organism>
<name>A0A7R9ID87_9NEOP</name>
<evidence type="ECO:0000313" key="2">
    <source>
        <dbReference type="EMBL" id="CAD7454442.1"/>
    </source>
</evidence>